<dbReference type="Proteomes" id="UP001597101">
    <property type="component" value="Unassembled WGS sequence"/>
</dbReference>
<comment type="caution">
    <text evidence="1">The sequence shown here is derived from an EMBL/GenBank/DDBJ whole genome shotgun (WGS) entry which is preliminary data.</text>
</comment>
<evidence type="ECO:0000313" key="2">
    <source>
        <dbReference type="Proteomes" id="UP001597101"/>
    </source>
</evidence>
<name>A0ABW3FBY1_9HYPH</name>
<gene>
    <name evidence="1" type="ORF">ACFQ14_06035</name>
</gene>
<evidence type="ECO:0008006" key="3">
    <source>
        <dbReference type="Google" id="ProtNLM"/>
    </source>
</evidence>
<sequence length="389" mass="43022">MGTIYNAAHCSVNKLWLGVIAFAFVLAVSLTPSRASGDRWNPSDDAVYKSLAWQMDHMFTRTDIDLAQGERGRLFAWSWGYLGRAALLMQEATGEKRFLDLVRDTSHRLLENRDDTLGLVDGERGAIVPSWQVKYNFGGKSNEITAAGLITLPMCEYALKTGDEKIGREAVKSLNAFIGERREAHGGYYFWHLSQKIVEPLNHSHIYGAALATCSKLSYAPDTFAETAKGIYRYWRHFTRADGEGLSWAYMPAPDSPLDQKSEAIWKMGVTIELPVALVKHGLMADDGILDLLGKTVTGNSIVRAGGVPQFIGEGLLIDISKGEKFHRRSLAGLMSPVVLLDNPAVTGAFLKMVRDHPKLYPNGWFGGSKSMMFSYAYLRANGGFDNTN</sequence>
<dbReference type="SUPFAM" id="SSF48208">
    <property type="entry name" value="Six-hairpin glycosidases"/>
    <property type="match status" value="1"/>
</dbReference>
<keyword evidence="2" id="KW-1185">Reference proteome</keyword>
<reference evidence="2" key="1">
    <citation type="journal article" date="2019" name="Int. J. Syst. Evol. Microbiol.">
        <title>The Global Catalogue of Microorganisms (GCM) 10K type strain sequencing project: providing services to taxonomists for standard genome sequencing and annotation.</title>
        <authorList>
            <consortium name="The Broad Institute Genomics Platform"/>
            <consortium name="The Broad Institute Genome Sequencing Center for Infectious Disease"/>
            <person name="Wu L."/>
            <person name="Ma J."/>
        </authorList>
    </citation>
    <scope>NUCLEOTIDE SEQUENCE [LARGE SCALE GENOMIC DNA]</scope>
    <source>
        <strain evidence="2">CCUG 60023</strain>
    </source>
</reference>
<protein>
    <recommendedName>
        <fullName evidence="3">Rhamnogalacturonyl hydrolase YesR</fullName>
    </recommendedName>
</protein>
<dbReference type="EMBL" id="JBHTJV010000003">
    <property type="protein sequence ID" value="MFD0915961.1"/>
    <property type="molecule type" value="Genomic_DNA"/>
</dbReference>
<dbReference type="InterPro" id="IPR008928">
    <property type="entry name" value="6-hairpin_glycosidase_sf"/>
</dbReference>
<organism evidence="1 2">
    <name type="scientific">Pseudahrensia aquimaris</name>
    <dbReference type="NCBI Taxonomy" id="744461"/>
    <lineage>
        <taxon>Bacteria</taxon>
        <taxon>Pseudomonadati</taxon>
        <taxon>Pseudomonadota</taxon>
        <taxon>Alphaproteobacteria</taxon>
        <taxon>Hyphomicrobiales</taxon>
        <taxon>Ahrensiaceae</taxon>
        <taxon>Pseudahrensia</taxon>
    </lineage>
</organism>
<accession>A0ABW3FBY1</accession>
<proteinExistence type="predicted"/>
<evidence type="ECO:0000313" key="1">
    <source>
        <dbReference type="EMBL" id="MFD0915961.1"/>
    </source>
</evidence>